<evidence type="ECO:0000313" key="3">
    <source>
        <dbReference type="Proteomes" id="UP000319148"/>
    </source>
</evidence>
<accession>A0A501PTZ5</accession>
<keyword evidence="1" id="KW-0812">Transmembrane</keyword>
<dbReference type="EMBL" id="VFIY01000004">
    <property type="protein sequence ID" value="TPD63266.1"/>
    <property type="molecule type" value="Genomic_DNA"/>
</dbReference>
<dbReference type="OrthoDB" id="8450945at2"/>
<feature type="transmembrane region" description="Helical" evidence="1">
    <location>
        <begin position="16"/>
        <end position="36"/>
    </location>
</feature>
<gene>
    <name evidence="2" type="ORF">FIV46_03565</name>
</gene>
<comment type="caution">
    <text evidence="2">The sequence shown here is derived from an EMBL/GenBank/DDBJ whole genome shotgun (WGS) entry which is preliminary data.</text>
</comment>
<keyword evidence="3" id="KW-1185">Reference proteome</keyword>
<name>A0A501PTZ5_9PROT</name>
<evidence type="ECO:0000256" key="1">
    <source>
        <dbReference type="SAM" id="Phobius"/>
    </source>
</evidence>
<sequence length="179" mass="20077">MFSKFFHFLSEADPSVFAAVVGAIATVLVGLGGVFLTQIQLRKRAADEAHRSIKVEFYKEFLDVVAKMIVGNSDNVDITPPSEQELVKYLVEFKTNIMLWGSPQVINATLKFSEMSSTGKGNMFFCLDELYRAIRDDIGLSNKGLDNRQLIKMYLSDPSELDDPEKLQAILSELETDEN</sequence>
<organism evidence="2 3">
    <name type="scientific">Emcibacter nanhaiensis</name>
    <dbReference type="NCBI Taxonomy" id="1505037"/>
    <lineage>
        <taxon>Bacteria</taxon>
        <taxon>Pseudomonadati</taxon>
        <taxon>Pseudomonadota</taxon>
        <taxon>Alphaproteobacteria</taxon>
        <taxon>Emcibacterales</taxon>
        <taxon>Emcibacteraceae</taxon>
        <taxon>Emcibacter</taxon>
    </lineage>
</organism>
<dbReference type="Proteomes" id="UP000319148">
    <property type="component" value="Unassembled WGS sequence"/>
</dbReference>
<evidence type="ECO:0000313" key="2">
    <source>
        <dbReference type="EMBL" id="TPD63266.1"/>
    </source>
</evidence>
<dbReference type="AlphaFoldDB" id="A0A501PTZ5"/>
<keyword evidence="1" id="KW-0472">Membrane</keyword>
<keyword evidence="1" id="KW-1133">Transmembrane helix</keyword>
<reference evidence="3" key="1">
    <citation type="submission" date="2019-06" db="EMBL/GenBank/DDBJ databases">
        <title>The complete genome of Emcibacter congregatus ZYLT.</title>
        <authorList>
            <person name="Zhao Z."/>
        </authorList>
    </citation>
    <scope>NUCLEOTIDE SEQUENCE [LARGE SCALE GENOMIC DNA]</scope>
    <source>
        <strain evidence="3">MCCC 1A06723</strain>
    </source>
</reference>
<proteinExistence type="predicted"/>
<protein>
    <submittedName>
        <fullName evidence="2">Uncharacterized protein</fullName>
    </submittedName>
</protein>